<dbReference type="AlphaFoldDB" id="A0A8I6RPQ3"/>
<proteinExistence type="inferred from homology"/>
<evidence type="ECO:0000256" key="1">
    <source>
        <dbReference type="ARBA" id="ARBA00004236"/>
    </source>
</evidence>
<keyword evidence="7" id="KW-0325">Glycoprotein</keyword>
<comment type="subcellular location">
    <subcellularLocation>
        <location evidence="1">Cell membrane</location>
    </subcellularLocation>
</comment>
<dbReference type="GO" id="GO:0005886">
    <property type="term" value="C:plasma membrane"/>
    <property type="evidence" value="ECO:0007669"/>
    <property type="project" value="UniProtKB-SubCell"/>
</dbReference>
<evidence type="ECO:0000256" key="4">
    <source>
        <dbReference type="ARBA" id="ARBA00022692"/>
    </source>
</evidence>
<feature type="transmembrane region" description="Helical" evidence="8">
    <location>
        <begin position="99"/>
        <end position="119"/>
    </location>
</feature>
<dbReference type="GO" id="GO:0005737">
    <property type="term" value="C:cytoplasm"/>
    <property type="evidence" value="ECO:0007669"/>
    <property type="project" value="TreeGrafter"/>
</dbReference>
<dbReference type="EnsemblMetazoa" id="XM_014393727.2">
    <property type="protein sequence ID" value="XP_014249213.1"/>
    <property type="gene ID" value="LOC106666491"/>
</dbReference>
<dbReference type="RefSeq" id="XP_014249213.1">
    <property type="nucleotide sequence ID" value="XM_014393727.2"/>
</dbReference>
<dbReference type="PANTHER" id="PTHR11923:SF89">
    <property type="entry name" value="GH15894P"/>
    <property type="match status" value="1"/>
</dbReference>
<comment type="similarity">
    <text evidence="2">Belongs to the CD36 family.</text>
</comment>
<evidence type="ECO:0000256" key="2">
    <source>
        <dbReference type="ARBA" id="ARBA00010532"/>
    </source>
</evidence>
<feature type="transmembrane region" description="Helical" evidence="8">
    <location>
        <begin position="536"/>
        <end position="558"/>
    </location>
</feature>
<dbReference type="OMA" id="YEWWKNP"/>
<evidence type="ECO:0000313" key="9">
    <source>
        <dbReference type="EnsemblMetazoa" id="XP_014249213.1"/>
    </source>
</evidence>
<evidence type="ECO:0000256" key="7">
    <source>
        <dbReference type="ARBA" id="ARBA00023180"/>
    </source>
</evidence>
<keyword evidence="4 8" id="KW-0812">Transmembrane</keyword>
<dbReference type="Pfam" id="PF01130">
    <property type="entry name" value="CD36"/>
    <property type="match status" value="1"/>
</dbReference>
<dbReference type="Proteomes" id="UP000494040">
    <property type="component" value="Unassembled WGS sequence"/>
</dbReference>
<dbReference type="PANTHER" id="PTHR11923">
    <property type="entry name" value="SCAVENGER RECEPTOR CLASS B TYPE-1 SR-B1"/>
    <property type="match status" value="1"/>
</dbReference>
<keyword evidence="10" id="KW-1185">Reference proteome</keyword>
<reference evidence="9" key="1">
    <citation type="submission" date="2022-01" db="UniProtKB">
        <authorList>
            <consortium name="EnsemblMetazoa"/>
        </authorList>
    </citation>
    <scope>IDENTIFICATION</scope>
</reference>
<protein>
    <recommendedName>
        <fullName evidence="11">Scavenger receptor class B member 1</fullName>
    </recommendedName>
</protein>
<evidence type="ECO:0000256" key="3">
    <source>
        <dbReference type="ARBA" id="ARBA00022475"/>
    </source>
</evidence>
<evidence type="ECO:0000256" key="6">
    <source>
        <dbReference type="ARBA" id="ARBA00023136"/>
    </source>
</evidence>
<dbReference type="GO" id="GO:0005044">
    <property type="term" value="F:scavenger receptor activity"/>
    <property type="evidence" value="ECO:0007669"/>
    <property type="project" value="TreeGrafter"/>
</dbReference>
<sequence>MEISNSNYVSALKATSLDQAMLTETSRKLSQAGCEKVLMVLGRDKYDPETECKGCLNFNGIFSPSPKIAVWSTIDEAAKQKKKKKAAAPTKKSISQSGYLLFLILGSFLTTLGMVSLIWKPFDLILRERLRMMKGLPAYDWWQNPPDEVLLSAYVFNYTNSEEFMNGSADKLIVQEIGPYIFREKLYHNDVVKNNNNTLSYTALRKAIFLPELNKLNPKMDTIIVPNLVLLGASSYISDAAFITKLGLKMITNRAGSKPFSKVTVDEYFWNFTDPVLRLGISLFPSFMPTDNVGILNQIYKSFEDRVTVKIGVDNGPREFFKIDKYNGAPGMQVWPNETCDSVQGSSEGVSYHQDIRKEDTIYYLRKTICRAVPLYYTGDVIVRGVKTYRFELPNTTFARPPEGQEECYRDSSYPTLLSGLSDVSPCYYNFPIASSFPHFMYADPKVTEKLEGLSPNWEKHGSVALIEPNTGVPLTAWARSQSSLIMHDMSYFPSLKRFSNVALPMFWLEYKQMGLPPKIYYVLYFMVNVIKPYQVFFSVLMLIVGAFFYFIGLSRLWRRCLLVNSRAYSTIDIKIKNSPV</sequence>
<dbReference type="GeneID" id="106666491"/>
<dbReference type="InterPro" id="IPR002159">
    <property type="entry name" value="CD36_fam"/>
</dbReference>
<evidence type="ECO:0000313" key="10">
    <source>
        <dbReference type="Proteomes" id="UP000494040"/>
    </source>
</evidence>
<accession>A0A8I6RPQ3</accession>
<keyword evidence="3" id="KW-1003">Cell membrane</keyword>
<dbReference type="PRINTS" id="PR01609">
    <property type="entry name" value="CD36FAMILY"/>
</dbReference>
<keyword evidence="6 8" id="KW-0472">Membrane</keyword>
<keyword evidence="5 8" id="KW-1133">Transmembrane helix</keyword>
<dbReference type="OrthoDB" id="8187528at2759"/>
<organism evidence="9 10">
    <name type="scientific">Cimex lectularius</name>
    <name type="common">Bed bug</name>
    <name type="synonym">Acanthia lectularia</name>
    <dbReference type="NCBI Taxonomy" id="79782"/>
    <lineage>
        <taxon>Eukaryota</taxon>
        <taxon>Metazoa</taxon>
        <taxon>Ecdysozoa</taxon>
        <taxon>Arthropoda</taxon>
        <taxon>Hexapoda</taxon>
        <taxon>Insecta</taxon>
        <taxon>Pterygota</taxon>
        <taxon>Neoptera</taxon>
        <taxon>Paraneoptera</taxon>
        <taxon>Hemiptera</taxon>
        <taxon>Heteroptera</taxon>
        <taxon>Panheteroptera</taxon>
        <taxon>Cimicomorpha</taxon>
        <taxon>Cimicidae</taxon>
        <taxon>Cimex</taxon>
    </lineage>
</organism>
<evidence type="ECO:0000256" key="8">
    <source>
        <dbReference type="SAM" id="Phobius"/>
    </source>
</evidence>
<dbReference type="KEGG" id="clec:106666491"/>
<name>A0A8I6RPQ3_CIMLE</name>
<evidence type="ECO:0000256" key="5">
    <source>
        <dbReference type="ARBA" id="ARBA00022989"/>
    </source>
</evidence>
<evidence type="ECO:0008006" key="11">
    <source>
        <dbReference type="Google" id="ProtNLM"/>
    </source>
</evidence>